<evidence type="ECO:0000256" key="1">
    <source>
        <dbReference type="ARBA" id="ARBA00022801"/>
    </source>
</evidence>
<gene>
    <name evidence="3" type="ORF">E0493_02440</name>
</gene>
<keyword evidence="4" id="KW-1185">Reference proteome</keyword>
<dbReference type="OrthoDB" id="9771666at2"/>
<dbReference type="SUPFAM" id="SSF53474">
    <property type="entry name" value="alpha/beta-Hydrolases"/>
    <property type="match status" value="1"/>
</dbReference>
<dbReference type="EMBL" id="SNVJ01000002">
    <property type="protein sequence ID" value="MXP62211.1"/>
    <property type="molecule type" value="Genomic_DNA"/>
</dbReference>
<keyword evidence="1 3" id="KW-0378">Hydrolase</keyword>
<dbReference type="PANTHER" id="PTHR48081:SF33">
    <property type="entry name" value="KYNURENINE FORMAMIDASE"/>
    <property type="match status" value="1"/>
</dbReference>
<evidence type="ECO:0000313" key="4">
    <source>
        <dbReference type="Proteomes" id="UP000460715"/>
    </source>
</evidence>
<name>A0A845B4U2_9PROT</name>
<evidence type="ECO:0000313" key="3">
    <source>
        <dbReference type="EMBL" id="MXP62211.1"/>
    </source>
</evidence>
<dbReference type="InterPro" id="IPR013094">
    <property type="entry name" value="AB_hydrolase_3"/>
</dbReference>
<dbReference type="Gene3D" id="3.40.50.1820">
    <property type="entry name" value="alpha/beta hydrolase"/>
    <property type="match status" value="1"/>
</dbReference>
<protein>
    <submittedName>
        <fullName evidence="3">Alpha/beta hydrolase</fullName>
    </submittedName>
</protein>
<reference evidence="3 4" key="1">
    <citation type="submission" date="2019-03" db="EMBL/GenBank/DDBJ databases">
        <title>Roseomonas sp. a novel Roseomonas species isolated from Sea whip Gorgonian.</title>
        <authorList>
            <person name="Li F."/>
            <person name="Pan X."/>
            <person name="Huang S."/>
            <person name="Li Z."/>
            <person name="Meng B."/>
        </authorList>
    </citation>
    <scope>NUCLEOTIDE SEQUENCE [LARGE SCALE GENOMIC DNA]</scope>
    <source>
        <strain evidence="3 4">M0104</strain>
    </source>
</reference>
<dbReference type="PANTHER" id="PTHR48081">
    <property type="entry name" value="AB HYDROLASE SUPERFAMILY PROTEIN C4A8.06C"/>
    <property type="match status" value="1"/>
</dbReference>
<accession>A0A845B4U2</accession>
<dbReference type="Pfam" id="PF07859">
    <property type="entry name" value="Abhydrolase_3"/>
    <property type="match status" value="1"/>
</dbReference>
<organism evidence="3 4">
    <name type="scientific">Teichococcus coralli</name>
    <dbReference type="NCBI Taxonomy" id="2545983"/>
    <lineage>
        <taxon>Bacteria</taxon>
        <taxon>Pseudomonadati</taxon>
        <taxon>Pseudomonadota</taxon>
        <taxon>Alphaproteobacteria</taxon>
        <taxon>Acetobacterales</taxon>
        <taxon>Roseomonadaceae</taxon>
        <taxon>Roseomonas</taxon>
    </lineage>
</organism>
<comment type="caution">
    <text evidence="3">The sequence shown here is derived from an EMBL/GenBank/DDBJ whole genome shotgun (WGS) entry which is preliminary data.</text>
</comment>
<dbReference type="InterPro" id="IPR029058">
    <property type="entry name" value="AB_hydrolase_fold"/>
</dbReference>
<dbReference type="Proteomes" id="UP000460715">
    <property type="component" value="Unassembled WGS sequence"/>
</dbReference>
<dbReference type="AlphaFoldDB" id="A0A845B4U2"/>
<sequence length="289" mass="30071">MSLTRRALPFLAPLISGCTPARLANALTPSGGYRLEAGLTYQPGPRGGLDVYEPAGASPATPLLVFFYGGGWRSGDREAYRFVAQALTTLGCAVAVPDYRLMPEGPWPAFMEDGAAAVRWLRQGPAAGRPMVLMGHSAGAFIALGLATDPRWLGDAARSRLAAAIGLAGPYDFQPEAPEYLATFARAPGRHARATPLDAGELAGSPPTLLMHGLADDLVSPGQSRVLAARLQSAGCPVREIEYAGLGHIGLVAALAAPLRQLGLAGAPVLADIGAFLRDYGLREPARPA</sequence>
<proteinExistence type="predicted"/>
<dbReference type="GO" id="GO:0016787">
    <property type="term" value="F:hydrolase activity"/>
    <property type="evidence" value="ECO:0007669"/>
    <property type="project" value="UniProtKB-KW"/>
</dbReference>
<dbReference type="InterPro" id="IPR050300">
    <property type="entry name" value="GDXG_lipolytic_enzyme"/>
</dbReference>
<dbReference type="PROSITE" id="PS51257">
    <property type="entry name" value="PROKAR_LIPOPROTEIN"/>
    <property type="match status" value="1"/>
</dbReference>
<feature type="domain" description="Alpha/beta hydrolase fold-3" evidence="2">
    <location>
        <begin position="64"/>
        <end position="248"/>
    </location>
</feature>
<dbReference type="RefSeq" id="WP_160935335.1">
    <property type="nucleotide sequence ID" value="NZ_SNVJ01000002.1"/>
</dbReference>
<evidence type="ECO:0000259" key="2">
    <source>
        <dbReference type="Pfam" id="PF07859"/>
    </source>
</evidence>